<feature type="compositionally biased region" description="Polar residues" evidence="1">
    <location>
        <begin position="92"/>
        <end position="103"/>
    </location>
</feature>
<evidence type="ECO:0000313" key="2">
    <source>
        <dbReference type="EMBL" id="KAI4532029.1"/>
    </source>
</evidence>
<keyword evidence="3" id="KW-1185">Reference proteome</keyword>
<dbReference type="Proteomes" id="UP001214576">
    <property type="component" value="Unassembled WGS sequence"/>
</dbReference>
<protein>
    <submittedName>
        <fullName evidence="2">Uncharacterized protein</fullName>
    </submittedName>
</protein>
<reference evidence="2" key="1">
    <citation type="submission" date="2022-03" db="EMBL/GenBank/DDBJ databases">
        <title>Genomic analyses of argali, domestic sheep and their hybrids provide insights into chromosomal evolution, heterosis and genetic basis of agronomic traits.</title>
        <authorList>
            <person name="Li M."/>
        </authorList>
    </citation>
    <scope>NUCLEOTIDE SEQUENCE</scope>
    <source>
        <strain evidence="2">CAU-MHL-2022a</strain>
        <tissue evidence="2">Skin</tissue>
    </source>
</reference>
<evidence type="ECO:0000256" key="1">
    <source>
        <dbReference type="SAM" id="MobiDB-lite"/>
    </source>
</evidence>
<proteinExistence type="predicted"/>
<gene>
    <name evidence="2" type="ORF">MG293_018543</name>
</gene>
<sequence>MSHAMSAAPQKPFGCSHQQIRETHRRGFQDCTVTLVGHYSLEIWVILRLTEGFRCLCSFAVTVLVAKGPASEYKSSEDLKISGSHAPEPQGQEPQPRTHSSVPKTGLQAEGTRKNGLVEKALLSPPARDTRLEPNCPCARTLQPLPSGPVGTPWKILDWDQGWGLTTYTSHSLHKSDVTH</sequence>
<name>A0AAD4Y1V3_OVIAM</name>
<dbReference type="AlphaFoldDB" id="A0AAD4Y1V3"/>
<dbReference type="EMBL" id="JAKZEL010000023">
    <property type="protein sequence ID" value="KAI4532029.1"/>
    <property type="molecule type" value="Genomic_DNA"/>
</dbReference>
<organism evidence="2 3">
    <name type="scientific">Ovis ammon polii</name>
    <dbReference type="NCBI Taxonomy" id="230172"/>
    <lineage>
        <taxon>Eukaryota</taxon>
        <taxon>Metazoa</taxon>
        <taxon>Chordata</taxon>
        <taxon>Craniata</taxon>
        <taxon>Vertebrata</taxon>
        <taxon>Euteleostomi</taxon>
        <taxon>Mammalia</taxon>
        <taxon>Eutheria</taxon>
        <taxon>Laurasiatheria</taxon>
        <taxon>Artiodactyla</taxon>
        <taxon>Ruminantia</taxon>
        <taxon>Pecora</taxon>
        <taxon>Bovidae</taxon>
        <taxon>Caprinae</taxon>
        <taxon>Ovis</taxon>
    </lineage>
</organism>
<evidence type="ECO:0000313" key="3">
    <source>
        <dbReference type="Proteomes" id="UP001214576"/>
    </source>
</evidence>
<feature type="region of interest" description="Disordered" evidence="1">
    <location>
        <begin position="76"/>
        <end position="118"/>
    </location>
</feature>
<comment type="caution">
    <text evidence="2">The sequence shown here is derived from an EMBL/GenBank/DDBJ whole genome shotgun (WGS) entry which is preliminary data.</text>
</comment>
<accession>A0AAD4Y1V3</accession>